<dbReference type="SMART" id="SM00060">
    <property type="entry name" value="FN3"/>
    <property type="match status" value="2"/>
</dbReference>
<comment type="caution">
    <text evidence="2">The sequence shown here is derived from an EMBL/GenBank/DDBJ whole genome shotgun (WGS) entry which is preliminary data.</text>
</comment>
<proteinExistence type="predicted"/>
<feature type="non-terminal residue" evidence="2">
    <location>
        <position position="260"/>
    </location>
</feature>
<dbReference type="Pfam" id="PF00041">
    <property type="entry name" value="fn3"/>
    <property type="match status" value="1"/>
</dbReference>
<dbReference type="AlphaFoldDB" id="X1PT58"/>
<feature type="non-terminal residue" evidence="2">
    <location>
        <position position="1"/>
    </location>
</feature>
<dbReference type="SUPFAM" id="SSF49265">
    <property type="entry name" value="Fibronectin type III"/>
    <property type="match status" value="1"/>
</dbReference>
<reference evidence="2" key="1">
    <citation type="journal article" date="2014" name="Front. Microbiol.">
        <title>High frequency of phylogenetically diverse reductive dehalogenase-homologous genes in deep subseafloor sedimentary metagenomes.</title>
        <authorList>
            <person name="Kawai M."/>
            <person name="Futagami T."/>
            <person name="Toyoda A."/>
            <person name="Takaki Y."/>
            <person name="Nishi S."/>
            <person name="Hori S."/>
            <person name="Arai W."/>
            <person name="Tsubouchi T."/>
            <person name="Morono Y."/>
            <person name="Uchiyama I."/>
            <person name="Ito T."/>
            <person name="Fujiyama A."/>
            <person name="Inagaki F."/>
            <person name="Takami H."/>
        </authorList>
    </citation>
    <scope>NUCLEOTIDE SEQUENCE</scope>
    <source>
        <strain evidence="2">Expedition CK06-06</strain>
    </source>
</reference>
<dbReference type="PROSITE" id="PS50853">
    <property type="entry name" value="FN3"/>
    <property type="match status" value="1"/>
</dbReference>
<dbReference type="InterPro" id="IPR003961">
    <property type="entry name" value="FN3_dom"/>
</dbReference>
<dbReference type="CDD" id="cd00063">
    <property type="entry name" value="FN3"/>
    <property type="match status" value="1"/>
</dbReference>
<evidence type="ECO:0000259" key="1">
    <source>
        <dbReference type="PROSITE" id="PS50853"/>
    </source>
</evidence>
<sequence>TLSALPASLSGGINLNWISPGDDDLTGKIEDGKFGIKYSTDSAFNFQLSTFNLELSTSCQPLTAYSYIVTGLTEGATYYIRIWTSDENPDNWSMISNGATSYAKAVAPAAVTDLEADIDNLTEGKIRLSWTSPGDDDTDGNLDGIFRIKYSTDSAFNFQLSTFNLELSTSCQPLTAHSYVVTGLDGGTTYYLRIWTADEAFNWSSISNGTTSWAQVDNLPPKPVTSITPVEVGFRYVRLNWILPLGDDSLTPYNTGQYSG</sequence>
<dbReference type="InterPro" id="IPR013783">
    <property type="entry name" value="Ig-like_fold"/>
</dbReference>
<dbReference type="InterPro" id="IPR036116">
    <property type="entry name" value="FN3_sf"/>
</dbReference>
<accession>X1PT58</accession>
<protein>
    <recommendedName>
        <fullName evidence="1">Fibronectin type-III domain-containing protein</fullName>
    </recommendedName>
</protein>
<feature type="domain" description="Fibronectin type-III" evidence="1">
    <location>
        <begin position="110"/>
        <end position="214"/>
    </location>
</feature>
<gene>
    <name evidence="2" type="ORF">S06H3_45282</name>
</gene>
<organism evidence="2">
    <name type="scientific">marine sediment metagenome</name>
    <dbReference type="NCBI Taxonomy" id="412755"/>
    <lineage>
        <taxon>unclassified sequences</taxon>
        <taxon>metagenomes</taxon>
        <taxon>ecological metagenomes</taxon>
    </lineage>
</organism>
<evidence type="ECO:0000313" key="2">
    <source>
        <dbReference type="EMBL" id="GAI45706.1"/>
    </source>
</evidence>
<dbReference type="Gene3D" id="2.60.40.10">
    <property type="entry name" value="Immunoglobulins"/>
    <property type="match status" value="2"/>
</dbReference>
<name>X1PT58_9ZZZZ</name>
<dbReference type="EMBL" id="BARV01028252">
    <property type="protein sequence ID" value="GAI45706.1"/>
    <property type="molecule type" value="Genomic_DNA"/>
</dbReference>